<keyword evidence="3" id="KW-1185">Reference proteome</keyword>
<dbReference type="Pfam" id="PF13456">
    <property type="entry name" value="RVT_3"/>
    <property type="match status" value="1"/>
</dbReference>
<dbReference type="InterPro" id="IPR002156">
    <property type="entry name" value="RNaseH_domain"/>
</dbReference>
<feature type="domain" description="RNase H type-1" evidence="1">
    <location>
        <begin position="114"/>
        <end position="154"/>
    </location>
</feature>
<dbReference type="EMBL" id="JBBPBN010000015">
    <property type="protein sequence ID" value="KAK9024565.1"/>
    <property type="molecule type" value="Genomic_DNA"/>
</dbReference>
<dbReference type="PANTHER" id="PTHR47723:SF19">
    <property type="entry name" value="POLYNUCLEOTIDYL TRANSFERASE, RIBONUCLEASE H-LIKE SUPERFAMILY PROTEIN"/>
    <property type="match status" value="1"/>
</dbReference>
<protein>
    <recommendedName>
        <fullName evidence="1">RNase H type-1 domain-containing protein</fullName>
    </recommendedName>
</protein>
<evidence type="ECO:0000313" key="2">
    <source>
        <dbReference type="EMBL" id="KAK9024565.1"/>
    </source>
</evidence>
<reference evidence="2 3" key="1">
    <citation type="journal article" date="2024" name="G3 (Bethesda)">
        <title>Genome assembly of Hibiscus sabdariffa L. provides insights into metabolisms of medicinal natural products.</title>
        <authorList>
            <person name="Kim T."/>
        </authorList>
    </citation>
    <scope>NUCLEOTIDE SEQUENCE [LARGE SCALE GENOMIC DNA]</scope>
    <source>
        <strain evidence="2">TK-2024</strain>
        <tissue evidence="2">Old leaves</tissue>
    </source>
</reference>
<organism evidence="2 3">
    <name type="scientific">Hibiscus sabdariffa</name>
    <name type="common">roselle</name>
    <dbReference type="NCBI Taxonomy" id="183260"/>
    <lineage>
        <taxon>Eukaryota</taxon>
        <taxon>Viridiplantae</taxon>
        <taxon>Streptophyta</taxon>
        <taxon>Embryophyta</taxon>
        <taxon>Tracheophyta</taxon>
        <taxon>Spermatophyta</taxon>
        <taxon>Magnoliopsida</taxon>
        <taxon>eudicotyledons</taxon>
        <taxon>Gunneridae</taxon>
        <taxon>Pentapetalae</taxon>
        <taxon>rosids</taxon>
        <taxon>malvids</taxon>
        <taxon>Malvales</taxon>
        <taxon>Malvaceae</taxon>
        <taxon>Malvoideae</taxon>
        <taxon>Hibiscus</taxon>
    </lineage>
</organism>
<dbReference type="InterPro" id="IPR053151">
    <property type="entry name" value="RNase_H-like"/>
</dbReference>
<comment type="caution">
    <text evidence="2">The sequence shown here is derived from an EMBL/GenBank/DDBJ whole genome shotgun (WGS) entry which is preliminary data.</text>
</comment>
<dbReference type="PANTHER" id="PTHR47723">
    <property type="entry name" value="OS05G0353850 PROTEIN"/>
    <property type="match status" value="1"/>
</dbReference>
<evidence type="ECO:0000259" key="1">
    <source>
        <dbReference type="Pfam" id="PF13456"/>
    </source>
</evidence>
<dbReference type="Proteomes" id="UP001396334">
    <property type="component" value="Unassembled WGS sequence"/>
</dbReference>
<proteinExistence type="predicted"/>
<gene>
    <name evidence="2" type="ORF">V6N11_004723</name>
</gene>
<accession>A0ABR2SH73</accession>
<sequence length="162" mass="18698">MKFLKEEWVKQQQLKCTLFHICVLVDMITDVSEQRNESILVVARCLAHECRNAHSLSTGQIVHSRSQARSWTEVRWTCPNEGWFKVNSDGAHCQGDRRTARGGVVHNSDDRRSVRGGHPLLLHHIDRMVECNWEMRFSHVLREANSVADCLAKYGFDVDRDV</sequence>
<name>A0ABR2SH73_9ROSI</name>
<evidence type="ECO:0000313" key="3">
    <source>
        <dbReference type="Proteomes" id="UP001396334"/>
    </source>
</evidence>